<reference evidence="1" key="1">
    <citation type="journal article" date="2014" name="Front. Microbiol.">
        <title>High frequency of phylogenetically diverse reductive dehalogenase-homologous genes in deep subseafloor sedimentary metagenomes.</title>
        <authorList>
            <person name="Kawai M."/>
            <person name="Futagami T."/>
            <person name="Toyoda A."/>
            <person name="Takaki Y."/>
            <person name="Nishi S."/>
            <person name="Hori S."/>
            <person name="Arai W."/>
            <person name="Tsubouchi T."/>
            <person name="Morono Y."/>
            <person name="Uchiyama I."/>
            <person name="Ito T."/>
            <person name="Fujiyama A."/>
            <person name="Inagaki F."/>
            <person name="Takami H."/>
        </authorList>
    </citation>
    <scope>NUCLEOTIDE SEQUENCE</scope>
    <source>
        <strain evidence="1">Expedition CK06-06</strain>
    </source>
</reference>
<name>X1DM26_9ZZZZ</name>
<accession>X1DM26</accession>
<comment type="caution">
    <text evidence="1">The sequence shown here is derived from an EMBL/GenBank/DDBJ whole genome shotgun (WGS) entry which is preliminary data.</text>
</comment>
<feature type="non-terminal residue" evidence="1">
    <location>
        <position position="1"/>
    </location>
</feature>
<dbReference type="AlphaFoldDB" id="X1DM26"/>
<proteinExistence type="predicted"/>
<dbReference type="EMBL" id="BART01037210">
    <property type="protein sequence ID" value="GAH06044.1"/>
    <property type="molecule type" value="Genomic_DNA"/>
</dbReference>
<organism evidence="1">
    <name type="scientific">marine sediment metagenome</name>
    <dbReference type="NCBI Taxonomy" id="412755"/>
    <lineage>
        <taxon>unclassified sequences</taxon>
        <taxon>metagenomes</taxon>
        <taxon>ecological metagenomes</taxon>
    </lineage>
</organism>
<sequence>PESTTFLRYKREFTSFNKYTAMSELLVQLNLDIAVYFELFIESHPNLITYIEGKYHEDLMYTPVELSELASSGLIHIGRGMTKYQINFWKNNIEVAKLMRPIPRYIGKQLGLYAVEDILDQKLCKLAKTLDYDVVILTNMIGSHQIVTEVLDVRDRVT</sequence>
<protein>
    <submittedName>
        <fullName evidence="1">Uncharacterized protein</fullName>
    </submittedName>
</protein>
<feature type="non-terminal residue" evidence="1">
    <location>
        <position position="158"/>
    </location>
</feature>
<evidence type="ECO:0000313" key="1">
    <source>
        <dbReference type="EMBL" id="GAH06044.1"/>
    </source>
</evidence>
<gene>
    <name evidence="1" type="ORF">S01H4_62371</name>
</gene>